<protein>
    <submittedName>
        <fullName evidence="1">Uncharacterized protein</fullName>
    </submittedName>
</protein>
<evidence type="ECO:0000313" key="1">
    <source>
        <dbReference type="EMBL" id="XDU73114.1"/>
    </source>
</evidence>
<proteinExistence type="predicted"/>
<dbReference type="AlphaFoldDB" id="A0AB39VSC1"/>
<gene>
    <name evidence="1" type="ORF">AB3G37_03065</name>
</gene>
<reference evidence="1" key="1">
    <citation type="submission" date="2024-07" db="EMBL/GenBank/DDBJ databases">
        <authorList>
            <person name="Biller S.J."/>
        </authorList>
    </citation>
    <scope>NUCLEOTIDE SEQUENCE</scope>
    <source>
        <strain evidence="1">WC2420</strain>
    </source>
</reference>
<accession>A0AB39VSC1</accession>
<organism evidence="1">
    <name type="scientific">Rouxiella sp. WC2420</name>
    <dbReference type="NCBI Taxonomy" id="3234145"/>
    <lineage>
        <taxon>Bacteria</taxon>
        <taxon>Pseudomonadati</taxon>
        <taxon>Pseudomonadota</taxon>
        <taxon>Gammaproteobacteria</taxon>
        <taxon>Enterobacterales</taxon>
        <taxon>Yersiniaceae</taxon>
        <taxon>Rouxiella</taxon>
    </lineage>
</organism>
<dbReference type="RefSeq" id="WP_369789667.1">
    <property type="nucleotide sequence ID" value="NZ_CP165628.1"/>
</dbReference>
<name>A0AB39VSC1_9GAMM</name>
<dbReference type="EMBL" id="CP165628">
    <property type="protein sequence ID" value="XDU73114.1"/>
    <property type="molecule type" value="Genomic_DNA"/>
</dbReference>
<sequence>MKPLIASLSLRSAILLTKIEENPTTKNVNKFIKNVCAVKNNNRCLFSKKNNNNSFDYSKIHSDLLELKHCQANFSEKKYTLINQAIAKNLNRIINRKLDFKPLYHSDLSVGSNSFSEYLNQQKIDPANQKMKIPYSTSTLTKKLFKAAFGTDSNLQSSFKLIEKHGRSTEYYDSISIPETQSTRIEDSPRMQYAAARNENLKKHLGVTFYDQEGNCYTHF</sequence>